<evidence type="ECO:0000256" key="3">
    <source>
        <dbReference type="ARBA" id="ARBA00022833"/>
    </source>
</evidence>
<evidence type="ECO:0000256" key="1">
    <source>
        <dbReference type="ARBA" id="ARBA00022723"/>
    </source>
</evidence>
<gene>
    <name evidence="6" type="ORF">PCOR1329_LOCUS30997</name>
</gene>
<evidence type="ECO:0000259" key="5">
    <source>
        <dbReference type="PROSITE" id="PS50089"/>
    </source>
</evidence>
<dbReference type="PANTHER" id="PTHR45931">
    <property type="entry name" value="SI:CH211-59O9.10"/>
    <property type="match status" value="1"/>
</dbReference>
<dbReference type="Proteomes" id="UP001189429">
    <property type="component" value="Unassembled WGS sequence"/>
</dbReference>
<evidence type="ECO:0000256" key="4">
    <source>
        <dbReference type="PROSITE-ProRule" id="PRU00175"/>
    </source>
</evidence>
<evidence type="ECO:0000256" key="2">
    <source>
        <dbReference type="ARBA" id="ARBA00022771"/>
    </source>
</evidence>
<keyword evidence="3" id="KW-0862">Zinc</keyword>
<dbReference type="InterPro" id="IPR001841">
    <property type="entry name" value="Znf_RING"/>
</dbReference>
<keyword evidence="7" id="KW-1185">Reference proteome</keyword>
<feature type="non-terminal residue" evidence="6">
    <location>
        <position position="127"/>
    </location>
</feature>
<evidence type="ECO:0000313" key="7">
    <source>
        <dbReference type="Proteomes" id="UP001189429"/>
    </source>
</evidence>
<proteinExistence type="predicted"/>
<protein>
    <recommendedName>
        <fullName evidence="5">RING-type domain-containing protein</fullName>
    </recommendedName>
</protein>
<feature type="domain" description="RING-type" evidence="5">
    <location>
        <begin position="91"/>
        <end position="121"/>
    </location>
</feature>
<dbReference type="InterPro" id="IPR013083">
    <property type="entry name" value="Znf_RING/FYVE/PHD"/>
</dbReference>
<feature type="non-terminal residue" evidence="6">
    <location>
        <position position="1"/>
    </location>
</feature>
<evidence type="ECO:0000313" key="6">
    <source>
        <dbReference type="EMBL" id="CAK0833230.1"/>
    </source>
</evidence>
<name>A0ABN9SN05_9DINO</name>
<dbReference type="InterPro" id="IPR051834">
    <property type="entry name" value="RING_finger_E3_ligase"/>
</dbReference>
<dbReference type="Pfam" id="PF13639">
    <property type="entry name" value="zf-RING_2"/>
    <property type="match status" value="1"/>
</dbReference>
<keyword evidence="1" id="KW-0479">Metal-binding</keyword>
<dbReference type="Gene3D" id="3.30.40.10">
    <property type="entry name" value="Zinc/RING finger domain, C3HC4 (zinc finger)"/>
    <property type="match status" value="1"/>
</dbReference>
<comment type="caution">
    <text evidence="6">The sequence shown here is derived from an EMBL/GenBank/DDBJ whole genome shotgun (WGS) entry which is preliminary data.</text>
</comment>
<reference evidence="6" key="1">
    <citation type="submission" date="2023-10" db="EMBL/GenBank/DDBJ databases">
        <authorList>
            <person name="Chen Y."/>
            <person name="Shah S."/>
            <person name="Dougan E. K."/>
            <person name="Thang M."/>
            <person name="Chan C."/>
        </authorList>
    </citation>
    <scope>NUCLEOTIDE SEQUENCE [LARGE SCALE GENOMIC DNA]</scope>
</reference>
<sequence length="127" mass="14419">RNTTIYCEGVLHPSLRNLLPPELLEQLSHLPPGLQMLLLNTEALAGGYEERLIEVQEMLSRRRGLNNDTINRIDSTAWEPDGPSGSQQQQCMVCLSDFEAGDQVRRLPCGHVFHAPCIDEWLRRRDA</sequence>
<dbReference type="PROSITE" id="PS50089">
    <property type="entry name" value="ZF_RING_2"/>
    <property type="match status" value="1"/>
</dbReference>
<dbReference type="EMBL" id="CAUYUJ010012091">
    <property type="protein sequence ID" value="CAK0833230.1"/>
    <property type="molecule type" value="Genomic_DNA"/>
</dbReference>
<accession>A0ABN9SN05</accession>
<dbReference type="PANTHER" id="PTHR45931:SF3">
    <property type="entry name" value="RING ZINC FINGER-CONTAINING PROTEIN"/>
    <property type="match status" value="1"/>
</dbReference>
<organism evidence="6 7">
    <name type="scientific">Prorocentrum cordatum</name>
    <dbReference type="NCBI Taxonomy" id="2364126"/>
    <lineage>
        <taxon>Eukaryota</taxon>
        <taxon>Sar</taxon>
        <taxon>Alveolata</taxon>
        <taxon>Dinophyceae</taxon>
        <taxon>Prorocentrales</taxon>
        <taxon>Prorocentraceae</taxon>
        <taxon>Prorocentrum</taxon>
    </lineage>
</organism>
<dbReference type="SUPFAM" id="SSF57850">
    <property type="entry name" value="RING/U-box"/>
    <property type="match status" value="1"/>
</dbReference>
<keyword evidence="2 4" id="KW-0863">Zinc-finger</keyword>